<proteinExistence type="predicted"/>
<name>A0A537KY87_9BACT</name>
<sequence length="40" mass="4346">MDDHTNGLRASALVVVIARPSRGRSNLLTREIATALRASR</sequence>
<comment type="caution">
    <text evidence="1">The sequence shown here is derived from an EMBL/GenBank/DDBJ whole genome shotgun (WGS) entry which is preliminary data.</text>
</comment>
<gene>
    <name evidence="1" type="ORF">E6H01_08895</name>
</gene>
<organism evidence="1 2">
    <name type="scientific">Candidatus Segetimicrobium genomatis</name>
    <dbReference type="NCBI Taxonomy" id="2569760"/>
    <lineage>
        <taxon>Bacteria</taxon>
        <taxon>Bacillati</taxon>
        <taxon>Candidatus Sysuimicrobiota</taxon>
        <taxon>Candidatus Sysuimicrobiia</taxon>
        <taxon>Candidatus Sysuimicrobiales</taxon>
        <taxon>Candidatus Segetimicrobiaceae</taxon>
        <taxon>Candidatus Segetimicrobium</taxon>
    </lineage>
</organism>
<evidence type="ECO:0000313" key="2">
    <source>
        <dbReference type="Proteomes" id="UP000319353"/>
    </source>
</evidence>
<dbReference type="EMBL" id="VBAL01000112">
    <property type="protein sequence ID" value="TMJ00715.1"/>
    <property type="molecule type" value="Genomic_DNA"/>
</dbReference>
<protein>
    <submittedName>
        <fullName evidence="1">Uncharacterized protein</fullName>
    </submittedName>
</protein>
<reference evidence="1 2" key="1">
    <citation type="journal article" date="2019" name="Nat. Microbiol.">
        <title>Mediterranean grassland soil C-N compound turnover is dependent on rainfall and depth, and is mediated by genomically divergent microorganisms.</title>
        <authorList>
            <person name="Diamond S."/>
            <person name="Andeer P.F."/>
            <person name="Li Z."/>
            <person name="Crits-Christoph A."/>
            <person name="Burstein D."/>
            <person name="Anantharaman K."/>
            <person name="Lane K.R."/>
            <person name="Thomas B.C."/>
            <person name="Pan C."/>
            <person name="Northen T.R."/>
            <person name="Banfield J.F."/>
        </authorList>
    </citation>
    <scope>NUCLEOTIDE SEQUENCE [LARGE SCALE GENOMIC DNA]</scope>
    <source>
        <strain evidence="1">NP_4</strain>
    </source>
</reference>
<evidence type="ECO:0000313" key="1">
    <source>
        <dbReference type="EMBL" id="TMJ00715.1"/>
    </source>
</evidence>
<dbReference type="AlphaFoldDB" id="A0A537KY87"/>
<accession>A0A537KY87</accession>
<dbReference type="Proteomes" id="UP000319353">
    <property type="component" value="Unassembled WGS sequence"/>
</dbReference>